<protein>
    <recommendedName>
        <fullName evidence="4">Apolipoprotein acyltransferase</fullName>
    </recommendedName>
</protein>
<evidence type="ECO:0000313" key="3">
    <source>
        <dbReference type="Proteomes" id="UP000184514"/>
    </source>
</evidence>
<keyword evidence="3" id="KW-1185">Reference proteome</keyword>
<dbReference type="Proteomes" id="UP000184514">
    <property type="component" value="Unassembled WGS sequence"/>
</dbReference>
<dbReference type="RefSeq" id="WP_170124868.1">
    <property type="nucleotide sequence ID" value="NZ_JABBAN010000086.1"/>
</dbReference>
<evidence type="ECO:0000256" key="1">
    <source>
        <dbReference type="SAM" id="Phobius"/>
    </source>
</evidence>
<proteinExistence type="predicted"/>
<keyword evidence="1" id="KW-0472">Membrane</keyword>
<reference evidence="2 3" key="1">
    <citation type="submission" date="2016-10" db="EMBL/GenBank/DDBJ databases">
        <title>Genome sequence of Planktotalea frisia SH6-1.</title>
        <authorList>
            <person name="Poehlein A."/>
            <person name="Bakenhus I."/>
            <person name="Voget S."/>
            <person name="Brinkhoff T."/>
            <person name="Simon M."/>
        </authorList>
    </citation>
    <scope>NUCLEOTIDE SEQUENCE [LARGE SCALE GENOMIC DNA]</scope>
    <source>
        <strain evidence="2 3">SH6-1</strain>
    </source>
</reference>
<evidence type="ECO:0008006" key="4">
    <source>
        <dbReference type="Google" id="ProtNLM"/>
    </source>
</evidence>
<keyword evidence="1" id="KW-1133">Transmembrane helix</keyword>
<feature type="transmembrane region" description="Helical" evidence="1">
    <location>
        <begin position="30"/>
        <end position="50"/>
    </location>
</feature>
<comment type="caution">
    <text evidence="2">The sequence shown here is derived from an EMBL/GenBank/DDBJ whole genome shotgun (WGS) entry which is preliminary data.</text>
</comment>
<accession>A0A1L9NUV4</accession>
<organism evidence="2 3">
    <name type="scientific">Planktotalea frisia</name>
    <dbReference type="NCBI Taxonomy" id="696762"/>
    <lineage>
        <taxon>Bacteria</taxon>
        <taxon>Pseudomonadati</taxon>
        <taxon>Pseudomonadota</taxon>
        <taxon>Alphaproteobacteria</taxon>
        <taxon>Rhodobacterales</taxon>
        <taxon>Paracoccaceae</taxon>
        <taxon>Planktotalea</taxon>
    </lineage>
</organism>
<name>A0A1L9NUV4_9RHOB</name>
<dbReference type="AlphaFoldDB" id="A0A1L9NUV4"/>
<evidence type="ECO:0000313" key="2">
    <source>
        <dbReference type="EMBL" id="OJI93080.1"/>
    </source>
</evidence>
<keyword evidence="1" id="KW-0812">Transmembrane</keyword>
<sequence length="55" mass="5838">MIYTIAGLLGIALGAWRAKKAGGNWADMAQYAAGFGIAFLLIGFIITLIVHRMAV</sequence>
<gene>
    <name evidence="2" type="ORF">PFRI_27280</name>
</gene>
<dbReference type="EMBL" id="MLCB01000158">
    <property type="protein sequence ID" value="OJI93080.1"/>
    <property type="molecule type" value="Genomic_DNA"/>
</dbReference>
<dbReference type="STRING" id="696762.PFRI_27280"/>